<dbReference type="GO" id="GO:0003677">
    <property type="term" value="F:DNA binding"/>
    <property type="evidence" value="ECO:0007669"/>
    <property type="project" value="UniProtKB-KW"/>
</dbReference>
<dbReference type="InterPro" id="IPR058163">
    <property type="entry name" value="LysR-type_TF_proteobact-type"/>
</dbReference>
<dbReference type="PROSITE" id="PS50931">
    <property type="entry name" value="HTH_LYSR"/>
    <property type="match status" value="1"/>
</dbReference>
<evidence type="ECO:0000256" key="1">
    <source>
        <dbReference type="ARBA" id="ARBA00009437"/>
    </source>
</evidence>
<dbReference type="EMBL" id="CCRK01000006">
    <property type="protein sequence ID" value="CDZ49538.1"/>
    <property type="molecule type" value="Genomic_DNA"/>
</dbReference>
<evidence type="ECO:0000256" key="6">
    <source>
        <dbReference type="ARBA" id="ARBA00067332"/>
    </source>
</evidence>
<evidence type="ECO:0000256" key="2">
    <source>
        <dbReference type="ARBA" id="ARBA00023015"/>
    </source>
</evidence>
<proteinExistence type="inferred from homology"/>
<dbReference type="GO" id="GO:0003700">
    <property type="term" value="F:DNA-binding transcription factor activity"/>
    <property type="evidence" value="ECO:0007669"/>
    <property type="project" value="InterPro"/>
</dbReference>
<evidence type="ECO:0000313" key="9">
    <source>
        <dbReference type="EMBL" id="CDZ49538.1"/>
    </source>
</evidence>
<accession>A0A0T7GQS5</accession>
<protein>
    <recommendedName>
        <fullName evidence="6">HTH-type transcriptional regulator TtuA</fullName>
    </recommendedName>
    <alternativeName>
        <fullName evidence="7">Tartrate utilization transcriptional regulator</fullName>
    </alternativeName>
</protein>
<dbReference type="Gene3D" id="3.40.190.290">
    <property type="match status" value="1"/>
</dbReference>
<reference evidence="9 10" key="1">
    <citation type="submission" date="2014-08" db="EMBL/GenBank/DDBJ databases">
        <authorList>
            <person name="Chen Y.-H."/>
        </authorList>
    </citation>
    <scope>NUCLEOTIDE SEQUENCE [LARGE SCALE GENOMIC DNA]</scope>
</reference>
<dbReference type="FunFam" id="1.10.10.10:FF:000001">
    <property type="entry name" value="LysR family transcriptional regulator"/>
    <property type="match status" value="1"/>
</dbReference>
<keyword evidence="2" id="KW-0805">Transcription regulation</keyword>
<dbReference type="Proteomes" id="UP000039660">
    <property type="component" value="Unassembled WGS sequence"/>
</dbReference>
<evidence type="ECO:0000256" key="5">
    <source>
        <dbReference type="ARBA" id="ARBA00054626"/>
    </source>
</evidence>
<evidence type="ECO:0000256" key="4">
    <source>
        <dbReference type="ARBA" id="ARBA00023163"/>
    </source>
</evidence>
<gene>
    <name evidence="9" type="primary">ycaN</name>
    <name evidence="9" type="ORF">NGAL_HAMBI1189_29940</name>
</gene>
<name>A0A0T7GQS5_NEOGA</name>
<keyword evidence="4" id="KW-0804">Transcription</keyword>
<dbReference type="PANTHER" id="PTHR30537:SF5">
    <property type="entry name" value="HTH-TYPE TRANSCRIPTIONAL ACTIVATOR TTDR-RELATED"/>
    <property type="match status" value="1"/>
</dbReference>
<dbReference type="SUPFAM" id="SSF53850">
    <property type="entry name" value="Periplasmic binding protein-like II"/>
    <property type="match status" value="1"/>
</dbReference>
<evidence type="ECO:0000256" key="3">
    <source>
        <dbReference type="ARBA" id="ARBA00023125"/>
    </source>
</evidence>
<dbReference type="InterPro" id="IPR000847">
    <property type="entry name" value="LysR_HTH_N"/>
</dbReference>
<dbReference type="InterPro" id="IPR005119">
    <property type="entry name" value="LysR_subst-bd"/>
</dbReference>
<dbReference type="RefSeq" id="WP_046635729.1">
    <property type="nucleotide sequence ID" value="NZ_CCRK01000006.1"/>
</dbReference>
<keyword evidence="3" id="KW-0238">DNA-binding</keyword>
<feature type="domain" description="HTH lysR-type" evidence="8">
    <location>
        <begin position="1"/>
        <end position="61"/>
    </location>
</feature>
<comment type="function">
    <text evidence="5">Transcriptional regulator of the ttuABCDE tartrate utilization operon.</text>
</comment>
<dbReference type="InterPro" id="IPR036388">
    <property type="entry name" value="WH-like_DNA-bd_sf"/>
</dbReference>
<organism evidence="9 10">
    <name type="scientific">Neorhizobium galegae bv. officinalis</name>
    <dbReference type="NCBI Taxonomy" id="323656"/>
    <lineage>
        <taxon>Bacteria</taxon>
        <taxon>Pseudomonadati</taxon>
        <taxon>Pseudomonadota</taxon>
        <taxon>Alphaproteobacteria</taxon>
        <taxon>Hyphomicrobiales</taxon>
        <taxon>Rhizobiaceae</taxon>
        <taxon>Rhizobium/Agrobacterium group</taxon>
        <taxon>Neorhizobium</taxon>
    </lineage>
</organism>
<evidence type="ECO:0000256" key="7">
    <source>
        <dbReference type="ARBA" id="ARBA00083243"/>
    </source>
</evidence>
<dbReference type="PANTHER" id="PTHR30537">
    <property type="entry name" value="HTH-TYPE TRANSCRIPTIONAL REGULATOR"/>
    <property type="match status" value="1"/>
</dbReference>
<evidence type="ECO:0000259" key="8">
    <source>
        <dbReference type="PROSITE" id="PS50931"/>
    </source>
</evidence>
<sequence length="305" mass="34195">MDRTFFDGLAHFLAVARHGSFTAGAQAMDISPTAMSKAIRLVEERYGTKLFQRTTRRTALTEAGAELFQRLDRATNEIDDALKSLGSFQLTPTGTLRLTVPRSIMPALVEPHLAEIQRLYPRVKLDISLNDRFVDLVAEGFDAGIRLGDAIDKDMIAVRLTGEARWGIAASPGYWEREGRPKRFEDLVGHRAIMYRFPGSRSLQVWEFQREGKPVQVQMDTGLIIDDRAALVKLAVQGFGAAFVLEVEVAQELARGDLVLMFGDDIPPDDGIFLYFPVAMQNQPKLRAFIDTIRENSSVKRRRPS</sequence>
<comment type="similarity">
    <text evidence="1">Belongs to the LysR transcriptional regulatory family.</text>
</comment>
<evidence type="ECO:0000313" key="10">
    <source>
        <dbReference type="Proteomes" id="UP000039660"/>
    </source>
</evidence>
<dbReference type="InterPro" id="IPR036390">
    <property type="entry name" value="WH_DNA-bd_sf"/>
</dbReference>
<dbReference type="Pfam" id="PF00126">
    <property type="entry name" value="HTH_1"/>
    <property type="match status" value="1"/>
</dbReference>
<dbReference type="SUPFAM" id="SSF46785">
    <property type="entry name" value="Winged helix' DNA-binding domain"/>
    <property type="match status" value="1"/>
</dbReference>
<dbReference type="Pfam" id="PF03466">
    <property type="entry name" value="LysR_substrate"/>
    <property type="match status" value="1"/>
</dbReference>
<dbReference type="Gene3D" id="1.10.10.10">
    <property type="entry name" value="Winged helix-like DNA-binding domain superfamily/Winged helix DNA-binding domain"/>
    <property type="match status" value="1"/>
</dbReference>
<dbReference type="AlphaFoldDB" id="A0A0T7GQS5"/>